<protein>
    <recommendedName>
        <fullName evidence="4">Tryptophan 2-monooxygenase</fullName>
        <ecNumber evidence="3">1.13.12.3</ecNumber>
    </recommendedName>
</protein>
<dbReference type="Proteomes" id="UP001337723">
    <property type="component" value="Chromosome"/>
</dbReference>
<dbReference type="PANTHER" id="PTHR10742:SF410">
    <property type="entry name" value="LYSINE-SPECIFIC HISTONE DEMETHYLASE 2"/>
    <property type="match status" value="1"/>
</dbReference>
<evidence type="ECO:0000313" key="8">
    <source>
        <dbReference type="EMBL" id="BDW86656.1"/>
    </source>
</evidence>
<dbReference type="SUPFAM" id="SSF51905">
    <property type="entry name" value="FAD/NAD(P)-binding domain"/>
    <property type="match status" value="1"/>
</dbReference>
<evidence type="ECO:0000256" key="4">
    <source>
        <dbReference type="ARBA" id="ARBA00017871"/>
    </source>
</evidence>
<keyword evidence="9" id="KW-1185">Reference proteome</keyword>
<accession>A0AA48KNZ9</accession>
<feature type="domain" description="Amine oxidase" evidence="7">
    <location>
        <begin position="176"/>
        <end position="442"/>
    </location>
</feature>
<gene>
    <name evidence="8" type="ORF">MACH21_28330</name>
</gene>
<dbReference type="EMBL" id="AP027266">
    <property type="protein sequence ID" value="BDW86656.1"/>
    <property type="molecule type" value="Genomic_DNA"/>
</dbReference>
<dbReference type="AlphaFoldDB" id="A0AA48KNZ9"/>
<dbReference type="Pfam" id="PF01593">
    <property type="entry name" value="Amino_oxidase"/>
    <property type="match status" value="2"/>
</dbReference>
<comment type="pathway">
    <text evidence="1">Plant hormone metabolism; auxin biosynthesis.</text>
</comment>
<reference evidence="8 9" key="1">
    <citation type="submission" date="2023-01" db="EMBL/GenBank/DDBJ databases">
        <title>Complete genome sequence of Roseicyclus marinus strain Dej080120_10.</title>
        <authorList>
            <person name="Ueki S."/>
            <person name="Maruyama F."/>
        </authorList>
    </citation>
    <scope>NUCLEOTIDE SEQUENCE [LARGE SCALE GENOMIC DNA]</scope>
    <source>
        <strain evidence="8 9">Dej080120_10</strain>
    </source>
</reference>
<organism evidence="8 9">
    <name type="scientific">Roseicyclus marinus</name>
    <dbReference type="NCBI Taxonomy" id="2161673"/>
    <lineage>
        <taxon>Bacteria</taxon>
        <taxon>Pseudomonadati</taxon>
        <taxon>Pseudomonadota</taxon>
        <taxon>Alphaproteobacteria</taxon>
        <taxon>Rhodobacterales</taxon>
        <taxon>Roseobacteraceae</taxon>
        <taxon>Roseicyclus</taxon>
    </lineage>
</organism>
<evidence type="ECO:0000256" key="5">
    <source>
        <dbReference type="ARBA" id="ARBA00023070"/>
    </source>
</evidence>
<feature type="domain" description="Amine oxidase" evidence="7">
    <location>
        <begin position="55"/>
        <end position="123"/>
    </location>
</feature>
<evidence type="ECO:0000256" key="6">
    <source>
        <dbReference type="ARBA" id="ARBA00047321"/>
    </source>
</evidence>
<evidence type="ECO:0000256" key="3">
    <source>
        <dbReference type="ARBA" id="ARBA00012535"/>
    </source>
</evidence>
<proteinExistence type="inferred from homology"/>
<dbReference type="EC" id="1.13.12.3" evidence="3"/>
<comment type="catalytic activity">
    <reaction evidence="6">
        <text>L-tryptophan + O2 = indole-3-acetamide + CO2 + H2O</text>
        <dbReference type="Rhea" id="RHEA:16165"/>
        <dbReference type="ChEBI" id="CHEBI:15377"/>
        <dbReference type="ChEBI" id="CHEBI:15379"/>
        <dbReference type="ChEBI" id="CHEBI:16031"/>
        <dbReference type="ChEBI" id="CHEBI:16526"/>
        <dbReference type="ChEBI" id="CHEBI:57912"/>
        <dbReference type="EC" id="1.13.12.3"/>
    </reaction>
</comment>
<dbReference type="InterPro" id="IPR050281">
    <property type="entry name" value="Flavin_monoamine_oxidase"/>
</dbReference>
<dbReference type="InterPro" id="IPR036188">
    <property type="entry name" value="FAD/NAD-bd_sf"/>
</dbReference>
<keyword evidence="5" id="KW-0073">Auxin biosynthesis</keyword>
<evidence type="ECO:0000313" key="9">
    <source>
        <dbReference type="Proteomes" id="UP001337723"/>
    </source>
</evidence>
<dbReference type="GO" id="GO:0009851">
    <property type="term" value="P:auxin biosynthetic process"/>
    <property type="evidence" value="ECO:0007669"/>
    <property type="project" value="UniProtKB-KW"/>
</dbReference>
<evidence type="ECO:0000256" key="2">
    <source>
        <dbReference type="ARBA" id="ARBA00005833"/>
    </source>
</evidence>
<dbReference type="InterPro" id="IPR002937">
    <property type="entry name" value="Amino_oxidase"/>
</dbReference>
<dbReference type="KEGG" id="rmai:MACH21_28330"/>
<dbReference type="Gene3D" id="3.50.50.60">
    <property type="entry name" value="FAD/NAD(P)-binding domain"/>
    <property type="match status" value="1"/>
</dbReference>
<comment type="similarity">
    <text evidence="2">Belongs to the tryptophan 2-monooxygenase family.</text>
</comment>
<evidence type="ECO:0000256" key="1">
    <source>
        <dbReference type="ARBA" id="ARBA00004814"/>
    </source>
</evidence>
<dbReference type="PANTHER" id="PTHR10742">
    <property type="entry name" value="FLAVIN MONOAMINE OXIDASE"/>
    <property type="match status" value="1"/>
</dbReference>
<name>A0AA48KNZ9_9RHOB</name>
<evidence type="ECO:0000259" key="7">
    <source>
        <dbReference type="Pfam" id="PF01593"/>
    </source>
</evidence>
<dbReference type="GO" id="GO:0050361">
    <property type="term" value="F:tryptophan 2-monooxygenase activity"/>
    <property type="evidence" value="ECO:0007669"/>
    <property type="project" value="UniProtKB-EC"/>
</dbReference>
<sequence length="446" mass="46084">MRTRNPADPSGIGRRACLGLVGAAVLSAPHVLRAETLRAETLRDVDVVVIGAGSAGISAARQLIAWDYEVAVLEARGRIGGRAWTDPGALGLPWDRGAQWLHNGGDNPLRRLARDLGLSLTASDFEDMTASGTPLDPRHAAERLLAALDVFDAGLDAMAGGTPPGATLATLLGGDPWTDAALRLSAISLGGDPDQLSLADAITLASGQDWLVEGGTGGLLSRLAAGLPIHTGHAVTGIDLRPADHVAVTGGFGTIRAGQVVVTVPPPVLAAGGIRFTPDLPPAHGQAMAALEGAEFLKVGFRLAERPAEAAEFQLDLPRLEAGEGALIHLDPRMPVAAVIFSGRPAEALRRSGAQAVIAEAAEVLRRQTGLTGIASAWNDWSADPFSLGPWARPRPGAEEAREIYATPIDERLFMAGEAAPGPLALTLGGAWEAGLAAAEAIWEVT</sequence>